<dbReference type="RefSeq" id="WP_007110810.1">
    <property type="nucleotide sequence ID" value="NZ_AOIK01000043.1"/>
</dbReference>
<name>L9ZCD4_NATA2</name>
<gene>
    <name evidence="1" type="ORF">C485_17977</name>
</gene>
<proteinExistence type="predicted"/>
<organism evidence="1 2">
    <name type="scientific">Natrinema altunense (strain JCM 12890 / CGMCC 1.3731 / AJ2)</name>
    <dbReference type="NCBI Taxonomy" id="1227494"/>
    <lineage>
        <taxon>Archaea</taxon>
        <taxon>Methanobacteriati</taxon>
        <taxon>Methanobacteriota</taxon>
        <taxon>Stenosarchaea group</taxon>
        <taxon>Halobacteria</taxon>
        <taxon>Halobacteriales</taxon>
        <taxon>Natrialbaceae</taxon>
        <taxon>Natrinema</taxon>
    </lineage>
</organism>
<dbReference type="EMBL" id="AOIK01000043">
    <property type="protein sequence ID" value="ELY83666.1"/>
    <property type="molecule type" value="Genomic_DNA"/>
</dbReference>
<keyword evidence="2" id="KW-1185">Reference proteome</keyword>
<sequence>MKDLLFQMREEWVKKHLQGRYEGRFCRVPVRQEPELSGEEQRILFSDGERVIGESVISDIRKGEVRFEPLTAVRKPNPEEPPENGFEYVDAEDCPRYSIRFHGVEHGYETLHDVVEAVLDKREEARNSDEVLCHIFWTEVEGLDLNKYREFAERLDRGTLLGVRDEFQVQRGVYPPTDPEMVVKRYKESARATRIYGSIKGYVETVQEYYREDGQEDLAEEIGERVEFPGESESERSNEVVRERVSKISYSEVGRETAAK</sequence>
<accession>L9ZCD4</accession>
<evidence type="ECO:0000313" key="1">
    <source>
        <dbReference type="EMBL" id="ELY83666.1"/>
    </source>
</evidence>
<dbReference type="AlphaFoldDB" id="L9ZCD4"/>
<comment type="caution">
    <text evidence="1">The sequence shown here is derived from an EMBL/GenBank/DDBJ whole genome shotgun (WGS) entry which is preliminary data.</text>
</comment>
<reference evidence="1 2" key="1">
    <citation type="journal article" date="2014" name="PLoS Genet.">
        <title>Phylogenetically driven sequencing of extremely halophilic archaea reveals strategies for static and dynamic osmo-response.</title>
        <authorList>
            <person name="Becker E.A."/>
            <person name="Seitzer P.M."/>
            <person name="Tritt A."/>
            <person name="Larsen D."/>
            <person name="Krusor M."/>
            <person name="Yao A.I."/>
            <person name="Wu D."/>
            <person name="Madern D."/>
            <person name="Eisen J.A."/>
            <person name="Darling A.E."/>
            <person name="Facciotti M.T."/>
        </authorList>
    </citation>
    <scope>NUCLEOTIDE SEQUENCE [LARGE SCALE GENOMIC DNA]</scope>
    <source>
        <strain evidence="1 2">JCM 12890</strain>
    </source>
</reference>
<protein>
    <submittedName>
        <fullName evidence="1">Uncharacterized protein</fullName>
    </submittedName>
</protein>
<evidence type="ECO:0000313" key="2">
    <source>
        <dbReference type="Proteomes" id="UP000011511"/>
    </source>
</evidence>
<dbReference type="Proteomes" id="UP000011511">
    <property type="component" value="Unassembled WGS sequence"/>
</dbReference>